<dbReference type="OrthoDB" id="8139367at2"/>
<proteinExistence type="predicted"/>
<protein>
    <submittedName>
        <fullName evidence="1">Uncharacterized protein</fullName>
    </submittedName>
</protein>
<evidence type="ECO:0000313" key="1">
    <source>
        <dbReference type="EMBL" id="SPF41091.1"/>
    </source>
</evidence>
<dbReference type="AlphaFoldDB" id="A0A2U3KN68"/>
<sequence length="70" mass="8065">MVLKGTTELGYINKNNQINLGRTDEPGSDHMQWFYLLECRNCNFKYKANGSDIWQRKCPKCQGGKPKIAL</sequence>
<evidence type="ECO:0000313" key="2">
    <source>
        <dbReference type="Proteomes" id="UP000238916"/>
    </source>
</evidence>
<accession>A0A2U3KN68</accession>
<dbReference type="Proteomes" id="UP000238916">
    <property type="component" value="Unassembled WGS sequence"/>
</dbReference>
<name>A0A2U3KN68_9FIRM</name>
<organism evidence="1 2">
    <name type="scientific">Candidatus Desulfosporosinus infrequens</name>
    <dbReference type="NCBI Taxonomy" id="2043169"/>
    <lineage>
        <taxon>Bacteria</taxon>
        <taxon>Bacillati</taxon>
        <taxon>Bacillota</taxon>
        <taxon>Clostridia</taxon>
        <taxon>Eubacteriales</taxon>
        <taxon>Desulfitobacteriaceae</taxon>
        <taxon>Desulfosporosinus</taxon>
    </lineage>
</organism>
<gene>
    <name evidence="1" type="ORF">SBF1_240004</name>
</gene>
<dbReference type="EMBL" id="OMOF01000157">
    <property type="protein sequence ID" value="SPF41091.1"/>
    <property type="molecule type" value="Genomic_DNA"/>
</dbReference>
<reference evidence="2" key="1">
    <citation type="submission" date="2018-02" db="EMBL/GenBank/DDBJ databases">
        <authorList>
            <person name="Hausmann B."/>
        </authorList>
    </citation>
    <scope>NUCLEOTIDE SEQUENCE [LARGE SCALE GENOMIC DNA]</scope>
    <source>
        <strain evidence="2">Peat soil MAG SbF1</strain>
    </source>
</reference>